<comment type="caution">
    <text evidence="1">The sequence shown here is derived from an EMBL/GenBank/DDBJ whole genome shotgun (WGS) entry which is preliminary data.</text>
</comment>
<proteinExistence type="predicted"/>
<keyword evidence="2" id="KW-1185">Reference proteome</keyword>
<dbReference type="AlphaFoldDB" id="A0A841H4A8"/>
<name>A0A841H4A8_9BACT</name>
<gene>
    <name evidence="1" type="ORF">HNQ61_004721</name>
</gene>
<reference evidence="1 2" key="1">
    <citation type="submission" date="2020-08" db="EMBL/GenBank/DDBJ databases">
        <title>Genomic Encyclopedia of Type Strains, Phase IV (KMG-IV): sequencing the most valuable type-strain genomes for metagenomic binning, comparative biology and taxonomic classification.</title>
        <authorList>
            <person name="Goeker M."/>
        </authorList>
    </citation>
    <scope>NUCLEOTIDE SEQUENCE [LARGE SCALE GENOMIC DNA]</scope>
    <source>
        <strain evidence="1 2">DSM 29007</strain>
    </source>
</reference>
<dbReference type="RefSeq" id="WP_170040168.1">
    <property type="nucleotide sequence ID" value="NZ_JABDTL010000002.1"/>
</dbReference>
<dbReference type="NCBIfam" id="NF038180">
    <property type="entry name" value="leader_pinensin"/>
    <property type="match status" value="1"/>
</dbReference>
<organism evidence="1 2">
    <name type="scientific">Longimicrobium terrae</name>
    <dbReference type="NCBI Taxonomy" id="1639882"/>
    <lineage>
        <taxon>Bacteria</taxon>
        <taxon>Pseudomonadati</taxon>
        <taxon>Gemmatimonadota</taxon>
        <taxon>Longimicrobiia</taxon>
        <taxon>Longimicrobiales</taxon>
        <taxon>Longimicrobiaceae</taxon>
        <taxon>Longimicrobium</taxon>
    </lineage>
</organism>
<evidence type="ECO:0000313" key="2">
    <source>
        <dbReference type="Proteomes" id="UP000582837"/>
    </source>
</evidence>
<protein>
    <submittedName>
        <fullName evidence="1">Uncharacterized protein</fullName>
    </submittedName>
</protein>
<evidence type="ECO:0000313" key="1">
    <source>
        <dbReference type="EMBL" id="MBB6073055.1"/>
    </source>
</evidence>
<dbReference type="Proteomes" id="UP000582837">
    <property type="component" value="Unassembled WGS sequence"/>
</dbReference>
<sequence length="83" mass="9190">MNKLKLTLEDLSVESFGTTELNDADSGTVRGFESDSTCEERICTCAEETEWDVSCGTCGIENTCQNTCPTHFFCPTRYPYPGC</sequence>
<accession>A0A841H4A8</accession>
<dbReference type="EMBL" id="JACHIA010000020">
    <property type="protein sequence ID" value="MBB6073055.1"/>
    <property type="molecule type" value="Genomic_DNA"/>
</dbReference>
<dbReference type="InterPro" id="IPR059231">
    <property type="entry name" value="Leader_pinensin"/>
</dbReference>